<dbReference type="Proteomes" id="UP001626550">
    <property type="component" value="Unassembled WGS sequence"/>
</dbReference>
<dbReference type="SMART" id="SM00317">
    <property type="entry name" value="SET"/>
    <property type="match status" value="1"/>
</dbReference>
<organism evidence="4 5">
    <name type="scientific">Cichlidogyrus casuarinus</name>
    <dbReference type="NCBI Taxonomy" id="1844966"/>
    <lineage>
        <taxon>Eukaryota</taxon>
        <taxon>Metazoa</taxon>
        <taxon>Spiralia</taxon>
        <taxon>Lophotrochozoa</taxon>
        <taxon>Platyhelminthes</taxon>
        <taxon>Monogenea</taxon>
        <taxon>Monopisthocotylea</taxon>
        <taxon>Dactylogyridea</taxon>
        <taxon>Ancyrocephalidae</taxon>
        <taxon>Cichlidogyrus</taxon>
    </lineage>
</organism>
<evidence type="ECO:0000259" key="3">
    <source>
        <dbReference type="PROSITE" id="PS50280"/>
    </source>
</evidence>
<feature type="region of interest" description="Disordered" evidence="2">
    <location>
        <begin position="210"/>
        <end position="299"/>
    </location>
</feature>
<dbReference type="EMBL" id="JBJKFK010004389">
    <property type="protein sequence ID" value="KAL3309026.1"/>
    <property type="molecule type" value="Genomic_DNA"/>
</dbReference>
<name>A0ABD2PRF1_9PLAT</name>
<comment type="caution">
    <text evidence="4">The sequence shown here is derived from an EMBL/GenBank/DDBJ whole genome shotgun (WGS) entry which is preliminary data.</text>
</comment>
<gene>
    <name evidence="4" type="primary">GID8_2</name>
    <name evidence="4" type="ORF">Ciccas_012433</name>
</gene>
<keyword evidence="1" id="KW-0156">Chromatin regulator</keyword>
<keyword evidence="5" id="KW-1185">Reference proteome</keyword>
<feature type="non-terminal residue" evidence="4">
    <location>
        <position position="1"/>
    </location>
</feature>
<evidence type="ECO:0000256" key="1">
    <source>
        <dbReference type="ARBA" id="ARBA00022853"/>
    </source>
</evidence>
<dbReference type="GO" id="GO:0006325">
    <property type="term" value="P:chromatin organization"/>
    <property type="evidence" value="ECO:0007669"/>
    <property type="project" value="UniProtKB-KW"/>
</dbReference>
<protein>
    <submittedName>
        <fullName evidence="4">Glucose-induced degradation complex subunit</fullName>
    </submittedName>
</protein>
<dbReference type="InterPro" id="IPR001214">
    <property type="entry name" value="SET_dom"/>
</dbReference>
<feature type="compositionally biased region" description="Basic residues" evidence="2">
    <location>
        <begin position="290"/>
        <end position="299"/>
    </location>
</feature>
<dbReference type="CDD" id="cd10529">
    <property type="entry name" value="SET_SETD5-like"/>
    <property type="match status" value="1"/>
</dbReference>
<proteinExistence type="predicted"/>
<evidence type="ECO:0000313" key="4">
    <source>
        <dbReference type="EMBL" id="KAL3309026.1"/>
    </source>
</evidence>
<dbReference type="Pfam" id="PF00856">
    <property type="entry name" value="SET"/>
    <property type="match status" value="1"/>
</dbReference>
<feature type="compositionally biased region" description="Polar residues" evidence="2">
    <location>
        <begin position="210"/>
        <end position="227"/>
    </location>
</feature>
<dbReference type="PANTHER" id="PTHR46462">
    <property type="entry name" value="UPSET, ISOFORM A"/>
    <property type="match status" value="1"/>
</dbReference>
<evidence type="ECO:0000256" key="2">
    <source>
        <dbReference type="SAM" id="MobiDB-lite"/>
    </source>
</evidence>
<dbReference type="AlphaFoldDB" id="A0ABD2PRF1"/>
<dbReference type="Gene3D" id="2.170.270.10">
    <property type="entry name" value="SET domain"/>
    <property type="match status" value="1"/>
</dbReference>
<sequence length="299" mass="33923">PNYGVPPSILTRNPLSRVVLFDHHDKGLEAAISICINDVVMEVRGKMMLMEEYEHICDPISVYNRFAIMYRGVHERGIVIDCAQFGNDARFIRRSCNPNCKLDHVTVSGKLHVIIRTICEICPGTELTLPFDIDYRALHYPVECACARSRCSVYKWSKKLMKNKVIPTMDYSKYIEGQLKMLSRPLVPDSSWPEPLQLTATGLTTASQVASRNSNQASSPIHTPVKTTQEDENHHSPLISKTFVSTPKKNAVVDLTDDEPAKPKGRNSRVTKRQRVSEEQQLAFQPIITTRRHKTQTQH</sequence>
<dbReference type="PANTHER" id="PTHR46462:SF3">
    <property type="entry name" value="UPSET, ISOFORM A"/>
    <property type="match status" value="1"/>
</dbReference>
<evidence type="ECO:0000313" key="5">
    <source>
        <dbReference type="Proteomes" id="UP001626550"/>
    </source>
</evidence>
<feature type="domain" description="SET" evidence="3">
    <location>
        <begin position="16"/>
        <end position="132"/>
    </location>
</feature>
<reference evidence="4 5" key="1">
    <citation type="submission" date="2024-11" db="EMBL/GenBank/DDBJ databases">
        <title>Adaptive evolution of stress response genes in parasites aligns with host niche diversity.</title>
        <authorList>
            <person name="Hahn C."/>
            <person name="Resl P."/>
        </authorList>
    </citation>
    <scope>NUCLEOTIDE SEQUENCE [LARGE SCALE GENOMIC DNA]</scope>
    <source>
        <strain evidence="4">EGGRZ-B1_66</strain>
        <tissue evidence="4">Body</tissue>
    </source>
</reference>
<accession>A0ABD2PRF1</accession>
<feature type="compositionally biased region" description="Basic residues" evidence="2">
    <location>
        <begin position="263"/>
        <end position="274"/>
    </location>
</feature>
<dbReference type="PROSITE" id="PS50280">
    <property type="entry name" value="SET"/>
    <property type="match status" value="1"/>
</dbReference>
<dbReference type="SUPFAM" id="SSF82199">
    <property type="entry name" value="SET domain"/>
    <property type="match status" value="1"/>
</dbReference>
<dbReference type="InterPro" id="IPR046341">
    <property type="entry name" value="SET_dom_sf"/>
</dbReference>